<name>E9G759_DAPPU</name>
<sequence length="383" mass="43347">MSDSAGMNENDLFEGGESKSSSQESGLCSTTMAIDESMGSLEELSDNLHQHLSTHIDHASVLQYELDMLRSQLTEKNRLISTQQVTIKQLQDALNTTQKELKDLRKAAEMELMNQNRVLSEIRDDDAALVEKVAQLEKKLRKTGQTVSTQTESPQRFSENNSRQASGSLKTSPAPPFNSPPSYYHRERVTNVQSSAGSFHGETGDRRDESCSPQLTRDSHGQVKSSPTQQRRLNESRSDTQQFPWSQFQDLLSEVRQIQKLLQSTDERRTGRDTPVTNIRTDDLTGFWNTITEERQQRLQLDHFVRQMELDVLEVKTQVQSCKARLQNEQPLPVSPSMRWNCCSLKCCGSSSHQAVKHCCSCAEDFPIPHPKLRTSTSLFTLV</sequence>
<dbReference type="Proteomes" id="UP000000305">
    <property type="component" value="Unassembled WGS sequence"/>
</dbReference>
<dbReference type="EMBL" id="GL732534">
    <property type="protein sequence ID" value="EFX84409.1"/>
    <property type="molecule type" value="Genomic_DNA"/>
</dbReference>
<evidence type="ECO:0000256" key="2">
    <source>
        <dbReference type="SAM" id="MobiDB-lite"/>
    </source>
</evidence>
<gene>
    <name evidence="3" type="ORF">DAPPUDRAFT_314699</name>
</gene>
<dbReference type="OrthoDB" id="6350415at2759"/>
<evidence type="ECO:0000313" key="3">
    <source>
        <dbReference type="EMBL" id="EFX84409.1"/>
    </source>
</evidence>
<proteinExistence type="predicted"/>
<dbReference type="InParanoid" id="E9G759"/>
<feature type="compositionally biased region" description="Polar residues" evidence="2">
    <location>
        <begin position="211"/>
        <end position="231"/>
    </location>
</feature>
<evidence type="ECO:0000256" key="1">
    <source>
        <dbReference type="SAM" id="Coils"/>
    </source>
</evidence>
<keyword evidence="4" id="KW-1185">Reference proteome</keyword>
<evidence type="ECO:0000313" key="4">
    <source>
        <dbReference type="Proteomes" id="UP000000305"/>
    </source>
</evidence>
<accession>E9G759</accession>
<feature type="region of interest" description="Disordered" evidence="2">
    <location>
        <begin position="1"/>
        <end position="28"/>
    </location>
</feature>
<feature type="compositionally biased region" description="Polar residues" evidence="2">
    <location>
        <begin position="143"/>
        <end position="171"/>
    </location>
</feature>
<organism evidence="3 4">
    <name type="scientific">Daphnia pulex</name>
    <name type="common">Water flea</name>
    <dbReference type="NCBI Taxonomy" id="6669"/>
    <lineage>
        <taxon>Eukaryota</taxon>
        <taxon>Metazoa</taxon>
        <taxon>Ecdysozoa</taxon>
        <taxon>Arthropoda</taxon>
        <taxon>Crustacea</taxon>
        <taxon>Branchiopoda</taxon>
        <taxon>Diplostraca</taxon>
        <taxon>Cladocera</taxon>
        <taxon>Anomopoda</taxon>
        <taxon>Daphniidae</taxon>
        <taxon>Daphnia</taxon>
    </lineage>
</organism>
<reference evidence="3 4" key="1">
    <citation type="journal article" date="2011" name="Science">
        <title>The ecoresponsive genome of Daphnia pulex.</title>
        <authorList>
            <person name="Colbourne J.K."/>
            <person name="Pfrender M.E."/>
            <person name="Gilbert D."/>
            <person name="Thomas W.K."/>
            <person name="Tucker A."/>
            <person name="Oakley T.H."/>
            <person name="Tokishita S."/>
            <person name="Aerts A."/>
            <person name="Arnold G.J."/>
            <person name="Basu M.K."/>
            <person name="Bauer D.J."/>
            <person name="Caceres C.E."/>
            <person name="Carmel L."/>
            <person name="Casola C."/>
            <person name="Choi J.H."/>
            <person name="Detter J.C."/>
            <person name="Dong Q."/>
            <person name="Dusheyko S."/>
            <person name="Eads B.D."/>
            <person name="Frohlich T."/>
            <person name="Geiler-Samerotte K.A."/>
            <person name="Gerlach D."/>
            <person name="Hatcher P."/>
            <person name="Jogdeo S."/>
            <person name="Krijgsveld J."/>
            <person name="Kriventseva E.V."/>
            <person name="Kultz D."/>
            <person name="Laforsch C."/>
            <person name="Lindquist E."/>
            <person name="Lopez J."/>
            <person name="Manak J.R."/>
            <person name="Muller J."/>
            <person name="Pangilinan J."/>
            <person name="Patwardhan R.P."/>
            <person name="Pitluck S."/>
            <person name="Pritham E.J."/>
            <person name="Rechtsteiner A."/>
            <person name="Rho M."/>
            <person name="Rogozin I.B."/>
            <person name="Sakarya O."/>
            <person name="Salamov A."/>
            <person name="Schaack S."/>
            <person name="Shapiro H."/>
            <person name="Shiga Y."/>
            <person name="Skalitzky C."/>
            <person name="Smith Z."/>
            <person name="Souvorov A."/>
            <person name="Sung W."/>
            <person name="Tang Z."/>
            <person name="Tsuchiya D."/>
            <person name="Tu H."/>
            <person name="Vos H."/>
            <person name="Wang M."/>
            <person name="Wolf Y.I."/>
            <person name="Yamagata H."/>
            <person name="Yamada T."/>
            <person name="Ye Y."/>
            <person name="Shaw J.R."/>
            <person name="Andrews J."/>
            <person name="Crease T.J."/>
            <person name="Tang H."/>
            <person name="Lucas S.M."/>
            <person name="Robertson H.M."/>
            <person name="Bork P."/>
            <person name="Koonin E.V."/>
            <person name="Zdobnov E.M."/>
            <person name="Grigoriev I.V."/>
            <person name="Lynch M."/>
            <person name="Boore J.L."/>
        </authorList>
    </citation>
    <scope>NUCLEOTIDE SEQUENCE [LARGE SCALE GENOMIC DNA]</scope>
</reference>
<keyword evidence="1" id="KW-0175">Coiled coil</keyword>
<feature type="region of interest" description="Disordered" evidence="2">
    <location>
        <begin position="139"/>
        <end position="242"/>
    </location>
</feature>
<dbReference type="HOGENOM" id="CLU_722111_0_0_1"/>
<dbReference type="KEGG" id="dpx:DAPPUDRAFT_314699"/>
<dbReference type="AlphaFoldDB" id="E9G759"/>
<protein>
    <submittedName>
        <fullName evidence="3">Uncharacterized protein</fullName>
    </submittedName>
</protein>
<feature type="coiled-coil region" evidence="1">
    <location>
        <begin position="80"/>
        <end position="139"/>
    </location>
</feature>